<evidence type="ECO:0000313" key="1">
    <source>
        <dbReference type="EMBL" id="AYK15061.1"/>
    </source>
</evidence>
<protein>
    <submittedName>
        <fullName evidence="1">Uncharacterized protein</fullName>
    </submittedName>
</protein>
<reference evidence="1 2" key="1">
    <citation type="journal article" date="2016" name="Int. J. Syst. Evol. Microbiol.">
        <title>Methanosarcina flavescens sp. nov., a methanogenic archaeon isolated from a full-scale anaerobic digester.</title>
        <authorList>
            <person name="Kern T."/>
            <person name="Fischer M.A."/>
            <person name="Deppenmeier U."/>
            <person name="Schmitz R.A."/>
            <person name="Rother M."/>
        </authorList>
    </citation>
    <scope>NUCLEOTIDE SEQUENCE [LARGE SCALE GENOMIC DNA]</scope>
    <source>
        <strain evidence="1 2">E03.2</strain>
    </source>
</reference>
<evidence type="ECO:0000313" key="2">
    <source>
        <dbReference type="Proteomes" id="UP000053087"/>
    </source>
</evidence>
<keyword evidence="2" id="KW-1185">Reference proteome</keyword>
<dbReference type="Proteomes" id="UP000053087">
    <property type="component" value="Chromosome"/>
</dbReference>
<accession>A0A660HRY4</accession>
<dbReference type="KEGG" id="mfz:AOB57_007460"/>
<organism evidence="1 2">
    <name type="scientific">Methanosarcina flavescens</name>
    <dbReference type="NCBI Taxonomy" id="1715806"/>
    <lineage>
        <taxon>Archaea</taxon>
        <taxon>Methanobacteriati</taxon>
        <taxon>Methanobacteriota</taxon>
        <taxon>Stenosarchaea group</taxon>
        <taxon>Methanomicrobia</taxon>
        <taxon>Methanosarcinales</taxon>
        <taxon>Methanosarcinaceae</taxon>
        <taxon>Methanosarcina</taxon>
    </lineage>
</organism>
<dbReference type="AlphaFoldDB" id="A0A660HRY4"/>
<dbReference type="EMBL" id="CP032683">
    <property type="protein sequence ID" value="AYK15061.1"/>
    <property type="molecule type" value="Genomic_DNA"/>
</dbReference>
<sequence length="79" mass="8839">MFNSLVAAKLNVKSGCRAPCEINNIITGADRWMKAYKLGSGVKGSSEAWKKEFEYCGCKYPSGEEMHKKLDAFNNGYYC</sequence>
<gene>
    <name evidence="1" type="ORF">AOB57_007460</name>
</gene>
<proteinExistence type="predicted"/>
<name>A0A660HRY4_9EURY</name>